<dbReference type="EMBL" id="GECZ01022553">
    <property type="protein sequence ID" value="JAS47216.1"/>
    <property type="molecule type" value="Transcribed_RNA"/>
</dbReference>
<feature type="compositionally biased region" description="Polar residues" evidence="1">
    <location>
        <begin position="104"/>
        <end position="118"/>
    </location>
</feature>
<feature type="signal peptide" evidence="2">
    <location>
        <begin position="1"/>
        <end position="21"/>
    </location>
</feature>
<organism evidence="3">
    <name type="scientific">Cuerna arida</name>
    <dbReference type="NCBI Taxonomy" id="1464854"/>
    <lineage>
        <taxon>Eukaryota</taxon>
        <taxon>Metazoa</taxon>
        <taxon>Ecdysozoa</taxon>
        <taxon>Arthropoda</taxon>
        <taxon>Hexapoda</taxon>
        <taxon>Insecta</taxon>
        <taxon>Pterygota</taxon>
        <taxon>Neoptera</taxon>
        <taxon>Paraneoptera</taxon>
        <taxon>Hemiptera</taxon>
        <taxon>Auchenorrhyncha</taxon>
        <taxon>Membracoidea</taxon>
        <taxon>Cicadellidae</taxon>
        <taxon>Cicadellinae</taxon>
        <taxon>Proconiini</taxon>
        <taxon>Cuerna</taxon>
    </lineage>
</organism>
<protein>
    <submittedName>
        <fullName evidence="3">Uncharacterized protein</fullName>
    </submittedName>
</protein>
<accession>A0A1B6FAD2</accession>
<feature type="region of interest" description="Disordered" evidence="1">
    <location>
        <begin position="90"/>
        <end position="155"/>
    </location>
</feature>
<reference evidence="3" key="1">
    <citation type="submission" date="2015-11" db="EMBL/GenBank/DDBJ databases">
        <title>De novo transcriptome assembly of four potential Pierce s Disease insect vectors from Arizona vineyards.</title>
        <authorList>
            <person name="Tassone E.E."/>
        </authorList>
    </citation>
    <scope>NUCLEOTIDE SEQUENCE</scope>
</reference>
<gene>
    <name evidence="3" type="ORF">g.24791</name>
</gene>
<name>A0A1B6FAD2_9HEMI</name>
<dbReference type="AlphaFoldDB" id="A0A1B6FAD2"/>
<sequence>MRGNGRLILVILLLSVHQNKGLRIFQRVKELLRGTTTTTTTTTTTELPVYDEVIEDALDAAGKSQPQGFSSGSSSTTAVDGFVLPDDPLLSATGADDTARVRITENSSSDNASSTQRTPVPVGVDDGRWIIDAPARSCGPGERLDRSGKCRRAFK</sequence>
<evidence type="ECO:0000256" key="2">
    <source>
        <dbReference type="SAM" id="SignalP"/>
    </source>
</evidence>
<proteinExistence type="predicted"/>
<evidence type="ECO:0000313" key="3">
    <source>
        <dbReference type="EMBL" id="JAS47216.1"/>
    </source>
</evidence>
<keyword evidence="2" id="KW-0732">Signal</keyword>
<evidence type="ECO:0000256" key="1">
    <source>
        <dbReference type="SAM" id="MobiDB-lite"/>
    </source>
</evidence>
<feature type="chain" id="PRO_5008582695" evidence="2">
    <location>
        <begin position="22"/>
        <end position="155"/>
    </location>
</feature>